<dbReference type="Pfam" id="PF13180">
    <property type="entry name" value="PDZ_2"/>
    <property type="match status" value="1"/>
</dbReference>
<dbReference type="RefSeq" id="WP_115831380.1">
    <property type="nucleotide sequence ID" value="NZ_QNUL01000009.1"/>
</dbReference>
<feature type="domain" description="PDZ" evidence="1">
    <location>
        <begin position="503"/>
        <end position="572"/>
    </location>
</feature>
<dbReference type="InterPro" id="IPR036034">
    <property type="entry name" value="PDZ_sf"/>
</dbReference>
<sequence length="611" mass="68920">MKLTLILPFQRKFFYLRAFLLITLLLRFALPGYSRTSDEVSFTVTMENPAHQTFHVVMKLNTEKPGIQNLKMPMWSPGYYQLMDYADAVSDFTAKDALGKGLAAKKNGRNVWAIEQQQAGEVTIEYDVKATKQFVANSLLDSEHGYIVPTSLFLYPEHGISRSAKVTVIPPKSWAHVATGLDKLPGRGHVFTAPDFDVLYDSPILIGNLEELPAFEVKGIPHRFIGFKMGDFDKVRLMQEIRKIVEKSSELIGDIPYKHYTFLAIGPGRGGIEHLNSTTISFEGESLATEEGRLRMLSFITHEYFHHYNVKRIRPVELGPFDYDKGSKTNSLWVSEGLTVYYEYIVLNKAGLMSRTQVLDAFKASIRSFETQPGRLFQSLAQASAETWSDGPFGRTEDEFNKTISYYAKGPVVGLLLDFCIRHETGNKKSLDDVMRMLYYTYYKKQDRGFTEDELKAAIETTAGKKMDDLFAYIYSTKELDYEKYFAYAGLAIDLADVAQPGGYLGIKGKQEGQVMKIVSVDYDSPAWKAGVRRGGLITQVNDAVASTDLVLPVLAQKRAGETLKLKITDKDKIREISVTLGTRTEKTFNITEKKNLTSLQTSILNSWCTR</sequence>
<evidence type="ECO:0000259" key="1">
    <source>
        <dbReference type="SMART" id="SM00228"/>
    </source>
</evidence>
<dbReference type="Pfam" id="PF17899">
    <property type="entry name" value="Peptidase_M61_N"/>
    <property type="match status" value="1"/>
</dbReference>
<dbReference type="InterPro" id="IPR007963">
    <property type="entry name" value="Peptidase_M61_catalytic"/>
</dbReference>
<name>A0A3D8YBK1_9BACT</name>
<proteinExistence type="predicted"/>
<protein>
    <submittedName>
        <fullName evidence="2">M61 family peptidase</fullName>
    </submittedName>
</protein>
<dbReference type="Gene3D" id="1.10.390.10">
    <property type="entry name" value="Neutral Protease Domain 2"/>
    <property type="match status" value="1"/>
</dbReference>
<dbReference type="InterPro" id="IPR027268">
    <property type="entry name" value="Peptidase_M4/M1_CTD_sf"/>
</dbReference>
<reference evidence="2 3" key="1">
    <citation type="submission" date="2018-07" db="EMBL/GenBank/DDBJ databases">
        <title>Dyadobacter roseus sp. nov., isolated from rose rhizosphere soil.</title>
        <authorList>
            <person name="Chen L."/>
        </authorList>
    </citation>
    <scope>NUCLEOTIDE SEQUENCE [LARGE SCALE GENOMIC DNA]</scope>
    <source>
        <strain evidence="2 3">RS19</strain>
    </source>
</reference>
<keyword evidence="3" id="KW-1185">Reference proteome</keyword>
<comment type="caution">
    <text evidence="2">The sequence shown here is derived from an EMBL/GenBank/DDBJ whole genome shotgun (WGS) entry which is preliminary data.</text>
</comment>
<dbReference type="AlphaFoldDB" id="A0A3D8YBK1"/>
<accession>A0A3D8YBK1</accession>
<dbReference type="EMBL" id="QNUL01000009">
    <property type="protein sequence ID" value="REA60858.1"/>
    <property type="molecule type" value="Genomic_DNA"/>
</dbReference>
<dbReference type="SMART" id="SM00228">
    <property type="entry name" value="PDZ"/>
    <property type="match status" value="1"/>
</dbReference>
<dbReference type="InterPro" id="IPR024191">
    <property type="entry name" value="Peptidase_M61"/>
</dbReference>
<dbReference type="Proteomes" id="UP000256373">
    <property type="component" value="Unassembled WGS sequence"/>
</dbReference>
<dbReference type="SUPFAM" id="SSF50156">
    <property type="entry name" value="PDZ domain-like"/>
    <property type="match status" value="1"/>
</dbReference>
<organism evidence="2 3">
    <name type="scientific">Dyadobacter luteus</name>
    <dbReference type="NCBI Taxonomy" id="2259619"/>
    <lineage>
        <taxon>Bacteria</taxon>
        <taxon>Pseudomonadati</taxon>
        <taxon>Bacteroidota</taxon>
        <taxon>Cytophagia</taxon>
        <taxon>Cytophagales</taxon>
        <taxon>Spirosomataceae</taxon>
        <taxon>Dyadobacter</taxon>
    </lineage>
</organism>
<dbReference type="InterPro" id="IPR001478">
    <property type="entry name" value="PDZ"/>
</dbReference>
<gene>
    <name evidence="2" type="ORF">DSL64_13205</name>
</gene>
<dbReference type="Gene3D" id="2.60.40.3650">
    <property type="match status" value="1"/>
</dbReference>
<evidence type="ECO:0000313" key="3">
    <source>
        <dbReference type="Proteomes" id="UP000256373"/>
    </source>
</evidence>
<dbReference type="PIRSF" id="PIRSF016493">
    <property type="entry name" value="Glycyl_aminpptds"/>
    <property type="match status" value="1"/>
</dbReference>
<dbReference type="Gene3D" id="2.30.42.10">
    <property type="match status" value="1"/>
</dbReference>
<evidence type="ECO:0000313" key="2">
    <source>
        <dbReference type="EMBL" id="REA60858.1"/>
    </source>
</evidence>
<dbReference type="SUPFAM" id="SSF55486">
    <property type="entry name" value="Metalloproteases ('zincins'), catalytic domain"/>
    <property type="match status" value="1"/>
</dbReference>
<dbReference type="OrthoDB" id="9778516at2"/>
<dbReference type="InterPro" id="IPR040756">
    <property type="entry name" value="Peptidase_M61_N"/>
</dbReference>
<dbReference type="Pfam" id="PF05299">
    <property type="entry name" value="Peptidase_M61"/>
    <property type="match status" value="1"/>
</dbReference>